<evidence type="ECO:0000256" key="2">
    <source>
        <dbReference type="SAM" id="Phobius"/>
    </source>
</evidence>
<name>A0AAN6U1Y3_9PEZI</name>
<dbReference type="RefSeq" id="XP_062648575.1">
    <property type="nucleotide sequence ID" value="XM_062795557.1"/>
</dbReference>
<dbReference type="EMBL" id="MU853226">
    <property type="protein sequence ID" value="KAK4124804.1"/>
    <property type="molecule type" value="Genomic_DNA"/>
</dbReference>
<keyword evidence="2" id="KW-0472">Membrane</keyword>
<keyword evidence="5" id="KW-1185">Reference proteome</keyword>
<feature type="chain" id="PRO_5042980829" evidence="3">
    <location>
        <begin position="17"/>
        <end position="249"/>
    </location>
</feature>
<keyword evidence="2" id="KW-1133">Transmembrane helix</keyword>
<dbReference type="Proteomes" id="UP001302602">
    <property type="component" value="Unassembled WGS sequence"/>
</dbReference>
<feature type="transmembrane region" description="Helical" evidence="2">
    <location>
        <begin position="218"/>
        <end position="239"/>
    </location>
</feature>
<evidence type="ECO:0000256" key="1">
    <source>
        <dbReference type="SAM" id="MobiDB-lite"/>
    </source>
</evidence>
<sequence>MHLLLVAAAFFGLQAAALPAAQSAPGGQGQDVRATPTTKVTSLPPGITVTDEGLILTVYGPGEMPVNSTGDDGGLEARDHAQCWNNWLPNFQLQDAYEDDCLTLIQALQGWGLTNYLKPGGSWTFRTSQGRCKAGVRNESNCRSFIVPRRDLGVNAGKTFDNCPRLDERSGWCTFINNQEICTGWSPSRLPRRQLWLLVDTVTKSSLTSPSWLERQRALLFTTAALCWYMCLIIIMTGVRSARTAGQAL</sequence>
<gene>
    <name evidence="4" type="ORF">N657DRAFT_670695</name>
</gene>
<reference evidence="4" key="2">
    <citation type="submission" date="2023-05" db="EMBL/GenBank/DDBJ databases">
        <authorList>
            <consortium name="Lawrence Berkeley National Laboratory"/>
            <person name="Steindorff A."/>
            <person name="Hensen N."/>
            <person name="Bonometti L."/>
            <person name="Westerberg I."/>
            <person name="Brannstrom I.O."/>
            <person name="Guillou S."/>
            <person name="Cros-Aarteil S."/>
            <person name="Calhoun S."/>
            <person name="Haridas S."/>
            <person name="Kuo A."/>
            <person name="Mondo S."/>
            <person name="Pangilinan J."/>
            <person name="Riley R."/>
            <person name="Labutti K."/>
            <person name="Andreopoulos B."/>
            <person name="Lipzen A."/>
            <person name="Chen C."/>
            <person name="Yanf M."/>
            <person name="Daum C."/>
            <person name="Ng V."/>
            <person name="Clum A."/>
            <person name="Ohm R."/>
            <person name="Martin F."/>
            <person name="Silar P."/>
            <person name="Natvig D."/>
            <person name="Lalanne C."/>
            <person name="Gautier V."/>
            <person name="Ament-Velasquez S.L."/>
            <person name="Kruys A."/>
            <person name="Hutchinson M.I."/>
            <person name="Powell A.J."/>
            <person name="Barry K."/>
            <person name="Miller A.N."/>
            <person name="Grigoriev I.V."/>
            <person name="Debuchy R."/>
            <person name="Gladieux P."/>
            <person name="Thoren M.H."/>
            <person name="Johannesson H."/>
        </authorList>
    </citation>
    <scope>NUCLEOTIDE SEQUENCE</scope>
    <source>
        <strain evidence="4">CBS 731.68</strain>
    </source>
</reference>
<keyword evidence="2" id="KW-0812">Transmembrane</keyword>
<dbReference type="AlphaFoldDB" id="A0AAN6U1Y3"/>
<proteinExistence type="predicted"/>
<evidence type="ECO:0000313" key="4">
    <source>
        <dbReference type="EMBL" id="KAK4124804.1"/>
    </source>
</evidence>
<accession>A0AAN6U1Y3</accession>
<evidence type="ECO:0000256" key="3">
    <source>
        <dbReference type="SAM" id="SignalP"/>
    </source>
</evidence>
<feature type="signal peptide" evidence="3">
    <location>
        <begin position="1"/>
        <end position="16"/>
    </location>
</feature>
<feature type="region of interest" description="Disordered" evidence="1">
    <location>
        <begin position="22"/>
        <end position="44"/>
    </location>
</feature>
<evidence type="ECO:0000313" key="5">
    <source>
        <dbReference type="Proteomes" id="UP001302602"/>
    </source>
</evidence>
<dbReference type="GeneID" id="87832325"/>
<keyword evidence="3" id="KW-0732">Signal</keyword>
<reference evidence="4" key="1">
    <citation type="journal article" date="2023" name="Mol. Phylogenet. Evol.">
        <title>Genome-scale phylogeny and comparative genomics of the fungal order Sordariales.</title>
        <authorList>
            <person name="Hensen N."/>
            <person name="Bonometti L."/>
            <person name="Westerberg I."/>
            <person name="Brannstrom I.O."/>
            <person name="Guillou S."/>
            <person name="Cros-Aarteil S."/>
            <person name="Calhoun S."/>
            <person name="Haridas S."/>
            <person name="Kuo A."/>
            <person name="Mondo S."/>
            <person name="Pangilinan J."/>
            <person name="Riley R."/>
            <person name="LaButti K."/>
            <person name="Andreopoulos B."/>
            <person name="Lipzen A."/>
            <person name="Chen C."/>
            <person name="Yan M."/>
            <person name="Daum C."/>
            <person name="Ng V."/>
            <person name="Clum A."/>
            <person name="Steindorff A."/>
            <person name="Ohm R.A."/>
            <person name="Martin F."/>
            <person name="Silar P."/>
            <person name="Natvig D.O."/>
            <person name="Lalanne C."/>
            <person name="Gautier V."/>
            <person name="Ament-Velasquez S.L."/>
            <person name="Kruys A."/>
            <person name="Hutchinson M.I."/>
            <person name="Powell A.J."/>
            <person name="Barry K."/>
            <person name="Miller A.N."/>
            <person name="Grigoriev I.V."/>
            <person name="Debuchy R."/>
            <person name="Gladieux P."/>
            <person name="Hiltunen Thoren M."/>
            <person name="Johannesson H."/>
        </authorList>
    </citation>
    <scope>NUCLEOTIDE SEQUENCE</scope>
    <source>
        <strain evidence="4">CBS 731.68</strain>
    </source>
</reference>
<protein>
    <submittedName>
        <fullName evidence="4">Uncharacterized protein</fullName>
    </submittedName>
</protein>
<comment type="caution">
    <text evidence="4">The sequence shown here is derived from an EMBL/GenBank/DDBJ whole genome shotgun (WGS) entry which is preliminary data.</text>
</comment>
<organism evidence="4 5">
    <name type="scientific">Parathielavia appendiculata</name>
    <dbReference type="NCBI Taxonomy" id="2587402"/>
    <lineage>
        <taxon>Eukaryota</taxon>
        <taxon>Fungi</taxon>
        <taxon>Dikarya</taxon>
        <taxon>Ascomycota</taxon>
        <taxon>Pezizomycotina</taxon>
        <taxon>Sordariomycetes</taxon>
        <taxon>Sordariomycetidae</taxon>
        <taxon>Sordariales</taxon>
        <taxon>Chaetomiaceae</taxon>
        <taxon>Parathielavia</taxon>
    </lineage>
</organism>